<reference evidence="2 3" key="1">
    <citation type="journal article" date="2003" name="PLoS Biol.">
        <title>The genome sequence of Caenorhabditis briggsae: a platform for comparative genomics.</title>
        <authorList>
            <person name="Stein L.D."/>
            <person name="Bao Z."/>
            <person name="Blasiar D."/>
            <person name="Blumenthal T."/>
            <person name="Brent M.R."/>
            <person name="Chen N."/>
            <person name="Chinwalla A."/>
            <person name="Clarke L."/>
            <person name="Clee C."/>
            <person name="Coghlan A."/>
            <person name="Coulson A."/>
            <person name="D'Eustachio P."/>
            <person name="Fitch D.H."/>
            <person name="Fulton L.A."/>
            <person name="Fulton R.E."/>
            <person name="Griffiths-Jones S."/>
            <person name="Harris T.W."/>
            <person name="Hillier L.W."/>
            <person name="Kamath R."/>
            <person name="Kuwabara P.E."/>
            <person name="Mardis E.R."/>
            <person name="Marra M.A."/>
            <person name="Miner T.L."/>
            <person name="Minx P."/>
            <person name="Mullikin J.C."/>
            <person name="Plumb R.W."/>
            <person name="Rogers J."/>
            <person name="Schein J.E."/>
            <person name="Sohrmann M."/>
            <person name="Spieth J."/>
            <person name="Stajich J.E."/>
            <person name="Wei C."/>
            <person name="Willey D."/>
            <person name="Wilson R.K."/>
            <person name="Durbin R."/>
            <person name="Waterston R.H."/>
        </authorList>
    </citation>
    <scope>NUCLEOTIDE SEQUENCE [LARGE SCALE GENOMIC DNA]</scope>
    <source>
        <strain evidence="2 3">AF16</strain>
    </source>
</reference>
<sequence length="1242" mass="144494">MLDLEVDLNTALVAVKQKCVDLDEKIRRENEVSRHENRGRGYLGVRRYIYALTTKNSENNLQRRGRSLTRVYVEQKFYRSKSVPSPDQVQRLEDCTQDFGPNNEERLEYVETIDAPLNELIKEDQSHHKMVSQRLPKGQGEWDHELAVYEEDGVSGQLEDRTLTLRAGDHPFGMNQFNEVAQDVSSRIAKFFSEKEENHIRARELSLSVHPVYHQSNGDAYTSFGMSRSKSMGSVAHEAHQKSHASETHVTTSSTYHASRPRLDQVSTTTKSLSNLYNVDSRHDYESRYGHYVSGYGHYGNPLPPPKNHEVMPKMSVKKEEHIYAPPLPRTHEHTTTNVENFASHYERKYDFKSTFPPGVEMPEGYHDYYDPSKFMFLDPKGYYQGNITRPLHYSYSRDYLEKYSDYGSRRQSPVPPVKTPEPEYIVLSKTEDLPKHDTHLTFVFPDYYDNATRIILNRTEDLALHDFIPTKHADYYDNSARIVLTYTRDVPHCQIVIEEYPAYRPYETQELVETFDDEEPEYEEIYEPVLIELHYNRDPDHYVFCPTIPYSPPPPPPQPVVEEIHVANPVQVIEEPPVPAERHYDEIYIGREALDVSVSPTFNKSDDQKHLGLEKSVHDRVREMEESLRNVDRLRLLEEEKRRQYEIRQEEIRAARLIEEQHAYNAYEEVEESKNTPAPLPQPVHVPDVFVIPEKPKRTWQPPPKPELELDEHIDKPLGPVIFHELIYQQGILRQKFQEEHRQNKARPVSHPVSRANSRPTTPGLEPKSIDFPRLDNATSPRDHSDSAGNVDYVQKHIQQYNAYGDSITQDSQLENRSHVHTVNAETHNHPQNHFNHSDSHAHSLSEQIHHSHSQTHVSQINHVHSDSHVYDHVHRAQEHRGSVVYDEPHGQAVYDIPHDQGSKYQFFKTQTDTEIIEHHYEEVHNGHHETHIHHHHHHHHHLNEQELQYEVARTNKAIRQMSKTNKWEEHEEKRPHIEAHKNEGSRVSSSSQVSTTTTGSTVLHHSNSLNRQNIPPPLKIDNENSESYHEQHHYVHFDNENSENVALHSSKSVTSLDYQPVNVGHVKSLTKLFNKPDEKPITTEQVIYRTRAAPPGHHFQQGMKSNTITFNYCSFLEIKPRPRSLPPVPMDEIELHEHGERDHLSRHQHEIHDHHHTEHHGNSYSIGGGVALHVNEKTVKSPTSPQNIFHNSHYHHQTMNEEPTIRVRRVYKALEDTSMLSPISLQSDEPMYDIPTDGFH</sequence>
<dbReference type="eggNOG" id="ENOG502RT66">
    <property type="taxonomic scope" value="Eukaryota"/>
</dbReference>
<dbReference type="InParanoid" id="E3CTY8"/>
<dbReference type="OMA" id="VEQKFYR"/>
<dbReference type="HOGENOM" id="CLU_264214_0_0_1"/>
<feature type="region of interest" description="Disordered" evidence="1">
    <location>
        <begin position="964"/>
        <end position="1018"/>
    </location>
</feature>
<evidence type="ECO:0000313" key="2">
    <source>
        <dbReference type="EMBL" id="CBX32997.1"/>
    </source>
</evidence>
<keyword evidence="3" id="KW-1185">Reference proteome</keyword>
<dbReference type="Proteomes" id="UP000008549">
    <property type="component" value="Unassembled WGS sequence"/>
</dbReference>
<dbReference type="FunCoup" id="E3CTY8">
    <property type="interactions" value="1247"/>
</dbReference>
<feature type="compositionally biased region" description="Basic and acidic residues" evidence="1">
    <location>
        <begin position="837"/>
        <end position="851"/>
    </location>
</feature>
<gene>
    <name evidence="4" type="primary">ifo-1</name>
    <name evidence="2" type="synonym">Cbr-ttm-4</name>
    <name evidence="4" type="ORF">CBG05835</name>
    <name evidence="2" type="ORF">CBG_05835</name>
</gene>
<dbReference type="STRING" id="6238.E3CTY8"/>
<evidence type="ECO:0000313" key="4">
    <source>
        <dbReference type="WormBase" id="CBG05835"/>
    </source>
</evidence>
<feature type="compositionally biased region" description="Low complexity" evidence="1">
    <location>
        <begin position="987"/>
        <end position="1004"/>
    </location>
</feature>
<feature type="region of interest" description="Disordered" evidence="1">
    <location>
        <begin position="829"/>
        <end position="859"/>
    </location>
</feature>
<proteinExistence type="predicted"/>
<feature type="compositionally biased region" description="Polar residues" evidence="1">
    <location>
        <begin position="248"/>
        <end position="257"/>
    </location>
</feature>
<dbReference type="EMBL" id="HE600909">
    <property type="protein sequence ID" value="CBX32997.1"/>
    <property type="molecule type" value="Genomic_DNA"/>
</dbReference>
<feature type="region of interest" description="Disordered" evidence="1">
    <location>
        <begin position="739"/>
        <end position="790"/>
    </location>
</feature>
<evidence type="ECO:0000256" key="1">
    <source>
        <dbReference type="SAM" id="MobiDB-lite"/>
    </source>
</evidence>
<feature type="region of interest" description="Disordered" evidence="1">
    <location>
        <begin position="232"/>
        <end position="267"/>
    </location>
</feature>
<reference evidence="2 3" key="2">
    <citation type="journal article" date="2011" name="PLoS Genet.">
        <title>Caenorhabditis briggsae recombinant inbred line genotypes reveal inter-strain incompatibility and the evolution of recombination.</title>
        <authorList>
            <person name="Ross J.A."/>
            <person name="Koboldt D.C."/>
            <person name="Staisch J.E."/>
            <person name="Chamberlin H.M."/>
            <person name="Gupta B.P."/>
            <person name="Miller R.D."/>
            <person name="Baird S.E."/>
            <person name="Haag E.S."/>
        </authorList>
    </citation>
    <scope>NUCLEOTIDE SEQUENCE [LARGE SCALE GENOMIC DNA]</scope>
    <source>
        <strain evidence="2 3">AF16</strain>
    </source>
</reference>
<feature type="compositionally biased region" description="Basic and acidic residues" evidence="1">
    <location>
        <begin position="967"/>
        <end position="986"/>
    </location>
</feature>
<dbReference type="AlphaFoldDB" id="E3CTY8"/>
<name>E3CTY8_CAEBR</name>
<organism evidence="2 3">
    <name type="scientific">Caenorhabditis briggsae</name>
    <dbReference type="NCBI Taxonomy" id="6238"/>
    <lineage>
        <taxon>Eukaryota</taxon>
        <taxon>Metazoa</taxon>
        <taxon>Ecdysozoa</taxon>
        <taxon>Nematoda</taxon>
        <taxon>Chromadorea</taxon>
        <taxon>Rhabditida</taxon>
        <taxon>Rhabditina</taxon>
        <taxon>Rhabditomorpha</taxon>
        <taxon>Rhabditoidea</taxon>
        <taxon>Rhabditidae</taxon>
        <taxon>Peloderinae</taxon>
        <taxon>Caenorhabditis</taxon>
    </lineage>
</organism>
<feature type="compositionally biased region" description="Basic and acidic residues" evidence="1">
    <location>
        <begin position="237"/>
        <end position="247"/>
    </location>
</feature>
<evidence type="ECO:0000313" key="3">
    <source>
        <dbReference type="Proteomes" id="UP000008549"/>
    </source>
</evidence>
<dbReference type="WormBase" id="CBG05835">
    <property type="protein sequence ID" value="CBP40426"/>
    <property type="gene ID" value="WBGene00028211"/>
    <property type="gene designation" value="Cbr-ifo-1"/>
</dbReference>
<accession>E3CTY8</accession>
<protein>
    <submittedName>
        <fullName evidence="2">Protein CBR-TTM-4</fullName>
    </submittedName>
</protein>
<feature type="compositionally biased region" description="Polar residues" evidence="1">
    <location>
        <begin position="1005"/>
        <end position="1015"/>
    </location>
</feature>